<organism evidence="4 5">
    <name type="scientific">Dichotomicrobium thermohalophilum</name>
    <dbReference type="NCBI Taxonomy" id="933063"/>
    <lineage>
        <taxon>Bacteria</taxon>
        <taxon>Pseudomonadati</taxon>
        <taxon>Pseudomonadota</taxon>
        <taxon>Alphaproteobacteria</taxon>
        <taxon>Hyphomicrobiales</taxon>
        <taxon>Hyphomicrobiaceae</taxon>
        <taxon>Dichotomicrobium</taxon>
    </lineage>
</organism>
<feature type="domain" description="Phosphoesterase HXTX" evidence="3">
    <location>
        <begin position="91"/>
        <end position="166"/>
    </location>
</feature>
<dbReference type="InterPro" id="IPR014051">
    <property type="entry name" value="Phosphoesterase_HXTX"/>
</dbReference>
<accession>A0A397Q2Y3</accession>
<feature type="active site" description="Proton acceptor" evidence="2">
    <location>
        <position position="120"/>
    </location>
</feature>
<dbReference type="NCBIfam" id="TIGR02258">
    <property type="entry name" value="2_5_ligase"/>
    <property type="match status" value="1"/>
</dbReference>
<dbReference type="PANTHER" id="PTHR35561:SF1">
    <property type="entry name" value="RNA 2',3'-CYCLIC PHOSPHODIESTERASE"/>
    <property type="match status" value="1"/>
</dbReference>
<feature type="short sequence motif" description="HXTX 1" evidence="2">
    <location>
        <begin position="37"/>
        <end position="40"/>
    </location>
</feature>
<dbReference type="EC" id="3.1.4.58" evidence="2"/>
<evidence type="ECO:0000313" key="4">
    <source>
        <dbReference type="EMBL" id="RIA55492.1"/>
    </source>
</evidence>
<evidence type="ECO:0000259" key="3">
    <source>
        <dbReference type="Pfam" id="PF02834"/>
    </source>
</evidence>
<reference evidence="4 5" key="1">
    <citation type="submission" date="2018-08" db="EMBL/GenBank/DDBJ databases">
        <title>Genomic Encyclopedia of Archaeal and Bacterial Type Strains, Phase II (KMG-II): from individual species to whole genera.</title>
        <authorList>
            <person name="Goeker M."/>
        </authorList>
    </citation>
    <scope>NUCLEOTIDE SEQUENCE [LARGE SCALE GENOMIC DNA]</scope>
    <source>
        <strain evidence="4 5">DSM 5002</strain>
    </source>
</reference>
<proteinExistence type="inferred from homology"/>
<evidence type="ECO:0000256" key="1">
    <source>
        <dbReference type="ARBA" id="ARBA00022801"/>
    </source>
</evidence>
<comment type="caution">
    <text evidence="4">The sequence shown here is derived from an EMBL/GenBank/DDBJ whole genome shotgun (WGS) entry which is preliminary data.</text>
</comment>
<keyword evidence="4" id="KW-0436">Ligase</keyword>
<protein>
    <recommendedName>
        <fullName evidence="2">RNA 2',3'-cyclic phosphodiesterase</fullName>
        <shortName evidence="2">RNA 2',3'-CPDase</shortName>
        <ecNumber evidence="2">3.1.4.58</ecNumber>
    </recommendedName>
</protein>
<comment type="function">
    <text evidence="2">Hydrolyzes RNA 2',3'-cyclic phosphodiester to an RNA 2'-phosphomonoester.</text>
</comment>
<gene>
    <name evidence="4" type="ORF">BXY53_0558</name>
</gene>
<dbReference type="SUPFAM" id="SSF55144">
    <property type="entry name" value="LigT-like"/>
    <property type="match status" value="1"/>
</dbReference>
<evidence type="ECO:0000313" key="5">
    <source>
        <dbReference type="Proteomes" id="UP000266273"/>
    </source>
</evidence>
<dbReference type="EMBL" id="QXDF01000001">
    <property type="protein sequence ID" value="RIA55492.1"/>
    <property type="molecule type" value="Genomic_DNA"/>
</dbReference>
<keyword evidence="1 2" id="KW-0378">Hydrolase</keyword>
<evidence type="ECO:0000256" key="2">
    <source>
        <dbReference type="HAMAP-Rule" id="MF_01940"/>
    </source>
</evidence>
<dbReference type="Pfam" id="PF02834">
    <property type="entry name" value="LigT_PEase"/>
    <property type="match status" value="2"/>
</dbReference>
<keyword evidence="5" id="KW-1185">Reference proteome</keyword>
<name>A0A397Q2Y3_9HYPH</name>
<dbReference type="InterPro" id="IPR004175">
    <property type="entry name" value="RNA_CPDase"/>
</dbReference>
<dbReference type="InterPro" id="IPR009097">
    <property type="entry name" value="Cyclic_Pdiesterase"/>
</dbReference>
<comment type="catalytic activity">
    <reaction evidence="2">
        <text>a 3'-end 2',3'-cyclophospho-ribonucleotide-RNA + H2O = a 3'-end 2'-phospho-ribonucleotide-RNA + H(+)</text>
        <dbReference type="Rhea" id="RHEA:11828"/>
        <dbReference type="Rhea" id="RHEA-COMP:10464"/>
        <dbReference type="Rhea" id="RHEA-COMP:17353"/>
        <dbReference type="ChEBI" id="CHEBI:15377"/>
        <dbReference type="ChEBI" id="CHEBI:15378"/>
        <dbReference type="ChEBI" id="CHEBI:83064"/>
        <dbReference type="ChEBI" id="CHEBI:173113"/>
        <dbReference type="EC" id="3.1.4.58"/>
    </reaction>
</comment>
<comment type="similarity">
    <text evidence="2">Belongs to the 2H phosphoesterase superfamily. ThpR family.</text>
</comment>
<feature type="short sequence motif" description="HXTX 2" evidence="2">
    <location>
        <begin position="120"/>
        <end position="123"/>
    </location>
</feature>
<dbReference type="GO" id="GO:0004113">
    <property type="term" value="F:2',3'-cyclic-nucleotide 3'-phosphodiesterase activity"/>
    <property type="evidence" value="ECO:0007669"/>
    <property type="project" value="InterPro"/>
</dbReference>
<dbReference type="OrthoDB" id="9793819at2"/>
<dbReference type="RefSeq" id="WP_119060390.1">
    <property type="nucleotide sequence ID" value="NZ_QXDF01000001.1"/>
</dbReference>
<dbReference type="PANTHER" id="PTHR35561">
    <property type="entry name" value="RNA 2',3'-CYCLIC PHOSPHODIESTERASE"/>
    <property type="match status" value="1"/>
</dbReference>
<dbReference type="GO" id="GO:0008664">
    <property type="term" value="F:RNA 2',3'-cyclic 3'-phosphodiesterase activity"/>
    <property type="evidence" value="ECO:0007669"/>
    <property type="project" value="UniProtKB-EC"/>
</dbReference>
<feature type="domain" description="Phosphoesterase HXTX" evidence="3">
    <location>
        <begin position="9"/>
        <end position="85"/>
    </location>
</feature>
<dbReference type="GO" id="GO:0016874">
    <property type="term" value="F:ligase activity"/>
    <property type="evidence" value="ECO:0007669"/>
    <property type="project" value="UniProtKB-KW"/>
</dbReference>
<dbReference type="HAMAP" id="MF_01940">
    <property type="entry name" value="RNA_CPDase"/>
    <property type="match status" value="1"/>
</dbReference>
<dbReference type="AlphaFoldDB" id="A0A397Q2Y3"/>
<sequence length="185" mass="20371">MPRLFTALEIPGELVPKLEMLRGRLAGARWIDPENYHLTLRFIGDVEAPDADDFVEALSEIWVEPFSLKLSGVGSFGGRKPRALWVGVEECEPLMRLQRANERAARQAGLPPETRNFSPHVTLARLRGAEQGAVANYLSAVGAFEAEPFPVDQFVLMSAREGSGGGPYVVEERFPLVSPSARKRA</sequence>
<feature type="active site" description="Proton donor" evidence="2">
    <location>
        <position position="37"/>
    </location>
</feature>
<dbReference type="Proteomes" id="UP000266273">
    <property type="component" value="Unassembled WGS sequence"/>
</dbReference>
<dbReference type="Gene3D" id="3.90.1140.10">
    <property type="entry name" value="Cyclic phosphodiesterase"/>
    <property type="match status" value="1"/>
</dbReference>